<keyword evidence="5" id="KW-0804">Transcription</keyword>
<protein>
    <recommendedName>
        <fullName evidence="10">C6 transcription factor</fullName>
    </recommendedName>
</protein>
<evidence type="ECO:0000313" key="9">
    <source>
        <dbReference type="Proteomes" id="UP000001745"/>
    </source>
</evidence>
<evidence type="ECO:0000313" key="8">
    <source>
        <dbReference type="EMBL" id="EED19197.1"/>
    </source>
</evidence>
<accession>B8M4K2</accession>
<keyword evidence="6" id="KW-0539">Nucleus</keyword>
<dbReference type="STRING" id="441959.B8M4K2"/>
<dbReference type="GO" id="GO:0003677">
    <property type="term" value="F:DNA binding"/>
    <property type="evidence" value="ECO:0007669"/>
    <property type="project" value="UniProtKB-KW"/>
</dbReference>
<dbReference type="InterPro" id="IPR051615">
    <property type="entry name" value="Transcr_Regulatory_Elem"/>
</dbReference>
<keyword evidence="9" id="KW-1185">Reference proteome</keyword>
<evidence type="ECO:0000256" key="4">
    <source>
        <dbReference type="ARBA" id="ARBA00023125"/>
    </source>
</evidence>
<dbReference type="HOGENOM" id="CLU_940669_0_0_1"/>
<dbReference type="PANTHER" id="PTHR31313:SF85">
    <property type="entry name" value="ZN(II)2CYS6 TRANSCRIPTION FACTOR (EUROFUNG)"/>
    <property type="match status" value="1"/>
</dbReference>
<reference evidence="9" key="1">
    <citation type="journal article" date="2015" name="Genome Announc.">
        <title>Genome sequence of the AIDS-associated pathogen Penicillium marneffei (ATCC18224) and its near taxonomic relative Talaromyces stipitatus (ATCC10500).</title>
        <authorList>
            <person name="Nierman W.C."/>
            <person name="Fedorova-Abrams N.D."/>
            <person name="Andrianopoulos A."/>
        </authorList>
    </citation>
    <scope>NUCLEOTIDE SEQUENCE [LARGE SCALE GENOMIC DNA]</scope>
    <source>
        <strain evidence="9">ATCC 10500 / CBS 375.48 / QM 6759 / NRRL 1006</strain>
    </source>
</reference>
<name>B8M4K2_TALSN</name>
<evidence type="ECO:0008006" key="10">
    <source>
        <dbReference type="Google" id="ProtNLM"/>
    </source>
</evidence>
<evidence type="ECO:0000256" key="5">
    <source>
        <dbReference type="ARBA" id="ARBA00023163"/>
    </source>
</evidence>
<evidence type="ECO:0000256" key="1">
    <source>
        <dbReference type="ARBA" id="ARBA00022723"/>
    </source>
</evidence>
<sequence length="296" mass="33743">MSLNILCHTMLILIFRPFFIWRWTTHLRDHPLALRAQVVCTKQAADVNEIFRAYGRLFNFQYQTYLVSYCVYTAATIDVRLMRHEDRGLAEKAADRLVVTLRMLETELKQTPGIRRSIEIIRSHLGKQRLPILNEYAIDARHEQLDSSRSSNNRGEKCQGYEISPSTLSSSSYIPSSSRSGIQLQKLPIVSALAHHLPLPLQSTHLNQNADIYEQSTQQHNNQDIRPETPDIIPPIPPITLPTPGTANTNLNPDLATYIDAQQLNRINMPWFDWNVDDSGGGFVPDMAYWGAMQYG</sequence>
<dbReference type="Proteomes" id="UP000001745">
    <property type="component" value="Unassembled WGS sequence"/>
</dbReference>
<keyword evidence="1" id="KW-0479">Metal-binding</keyword>
<dbReference type="GeneID" id="8106735"/>
<dbReference type="InParanoid" id="B8M4K2"/>
<dbReference type="RefSeq" id="XP_002479631.1">
    <property type="nucleotide sequence ID" value="XM_002479586.1"/>
</dbReference>
<feature type="compositionally biased region" description="Low complexity" evidence="7">
    <location>
        <begin position="164"/>
        <end position="175"/>
    </location>
</feature>
<gene>
    <name evidence="8" type="ORF">TSTA_025180</name>
</gene>
<proteinExistence type="predicted"/>
<dbReference type="PANTHER" id="PTHR31313">
    <property type="entry name" value="TY1 ENHANCER ACTIVATOR"/>
    <property type="match status" value="1"/>
</dbReference>
<dbReference type="VEuPathDB" id="FungiDB:TSTA_025180"/>
<keyword evidence="4" id="KW-0238">DNA-binding</keyword>
<dbReference type="GO" id="GO:0046872">
    <property type="term" value="F:metal ion binding"/>
    <property type="evidence" value="ECO:0007669"/>
    <property type="project" value="UniProtKB-KW"/>
</dbReference>
<dbReference type="PhylomeDB" id="B8M4K2"/>
<dbReference type="CDD" id="cd12148">
    <property type="entry name" value="fungal_TF_MHR"/>
    <property type="match status" value="1"/>
</dbReference>
<evidence type="ECO:0000256" key="2">
    <source>
        <dbReference type="ARBA" id="ARBA00022833"/>
    </source>
</evidence>
<evidence type="ECO:0000256" key="3">
    <source>
        <dbReference type="ARBA" id="ARBA00023015"/>
    </source>
</evidence>
<dbReference type="eggNOG" id="ENOG502TCPT">
    <property type="taxonomic scope" value="Eukaryota"/>
</dbReference>
<dbReference type="AlphaFoldDB" id="B8M4K2"/>
<feature type="region of interest" description="Disordered" evidence="7">
    <location>
        <begin position="143"/>
        <end position="175"/>
    </location>
</feature>
<organism evidence="8 9">
    <name type="scientific">Talaromyces stipitatus (strain ATCC 10500 / CBS 375.48 / QM 6759 / NRRL 1006)</name>
    <name type="common">Penicillium stipitatum</name>
    <dbReference type="NCBI Taxonomy" id="441959"/>
    <lineage>
        <taxon>Eukaryota</taxon>
        <taxon>Fungi</taxon>
        <taxon>Dikarya</taxon>
        <taxon>Ascomycota</taxon>
        <taxon>Pezizomycotina</taxon>
        <taxon>Eurotiomycetes</taxon>
        <taxon>Eurotiomycetidae</taxon>
        <taxon>Eurotiales</taxon>
        <taxon>Trichocomaceae</taxon>
        <taxon>Talaromyces</taxon>
        <taxon>Talaromyces sect. Talaromyces</taxon>
    </lineage>
</organism>
<dbReference type="OrthoDB" id="4161332at2759"/>
<keyword evidence="3" id="KW-0805">Transcription regulation</keyword>
<evidence type="ECO:0000256" key="6">
    <source>
        <dbReference type="ARBA" id="ARBA00023242"/>
    </source>
</evidence>
<evidence type="ECO:0000256" key="7">
    <source>
        <dbReference type="SAM" id="MobiDB-lite"/>
    </source>
</evidence>
<keyword evidence="2" id="KW-0862">Zinc</keyword>
<dbReference type="EMBL" id="EQ962654">
    <property type="protein sequence ID" value="EED19197.1"/>
    <property type="molecule type" value="Genomic_DNA"/>
</dbReference>